<dbReference type="AlphaFoldDB" id="A0A849KMI6"/>
<gene>
    <name evidence="2" type="ORF">HKX02_02305</name>
</gene>
<name>A0A849KMI6_9HYPH</name>
<keyword evidence="1" id="KW-0812">Transmembrane</keyword>
<keyword evidence="1" id="KW-0472">Membrane</keyword>
<evidence type="ECO:0000313" key="3">
    <source>
        <dbReference type="Proteomes" id="UP000574931"/>
    </source>
</evidence>
<dbReference type="Proteomes" id="UP000574931">
    <property type="component" value="Unassembled WGS sequence"/>
</dbReference>
<keyword evidence="3" id="KW-1185">Reference proteome</keyword>
<accession>A0A849KMI6</accession>
<evidence type="ECO:0000256" key="1">
    <source>
        <dbReference type="SAM" id="Phobius"/>
    </source>
</evidence>
<keyword evidence="1" id="KW-1133">Transmembrane helix</keyword>
<protein>
    <submittedName>
        <fullName evidence="2">Uncharacterized protein</fullName>
    </submittedName>
</protein>
<organism evidence="2 3">
    <name type="scientific">Ochrobactrum soli</name>
    <dbReference type="NCBI Taxonomy" id="2448455"/>
    <lineage>
        <taxon>Bacteria</taxon>
        <taxon>Pseudomonadati</taxon>
        <taxon>Pseudomonadota</taxon>
        <taxon>Alphaproteobacteria</taxon>
        <taxon>Hyphomicrobiales</taxon>
        <taxon>Brucellaceae</taxon>
        <taxon>Brucella/Ochrobactrum group</taxon>
        <taxon>Ochrobactrum</taxon>
    </lineage>
</organism>
<reference evidence="2 3" key="1">
    <citation type="submission" date="2020-05" db="EMBL/GenBank/DDBJ databases">
        <title>Draft Genome Sequence of Ochrobactrum soli Isolated from Stable Fly Gut.</title>
        <authorList>
            <person name="Pileggi M.T."/>
            <person name="Vazhakkala L.J."/>
            <person name="Wong C.N."/>
        </authorList>
    </citation>
    <scope>NUCLEOTIDE SEQUENCE [LARGE SCALE GENOMIC DNA]</scope>
    <source>
        <strain evidence="2 3">MTP-C0764</strain>
    </source>
</reference>
<sequence>MQNKGEEDVSWLLLWGATIIYIAALCMTFSGLMALGEHGRSAVSIFNEFVKDYSSLLAGIPVLVAVLVAKQQLDANRRQHVAQIKRSFKKELDALNEVTRFNNLIQRSSQEHFFDAIVKYDLSDNNLFSMPEHRYREIRPLISNNAAVCVYRINKHILNFDPRMSEQQKNDIFNQITTLCSVLSSLINAGHADLEQYWS</sequence>
<evidence type="ECO:0000313" key="2">
    <source>
        <dbReference type="EMBL" id="NNU59088.1"/>
    </source>
</evidence>
<comment type="caution">
    <text evidence="2">The sequence shown here is derived from an EMBL/GenBank/DDBJ whole genome shotgun (WGS) entry which is preliminary data.</text>
</comment>
<proteinExistence type="predicted"/>
<feature type="transmembrane region" description="Helical" evidence="1">
    <location>
        <begin position="53"/>
        <end position="69"/>
    </location>
</feature>
<dbReference type="EMBL" id="JABFCY010000001">
    <property type="protein sequence ID" value="NNU59088.1"/>
    <property type="molecule type" value="Genomic_DNA"/>
</dbReference>
<feature type="transmembrane region" description="Helical" evidence="1">
    <location>
        <begin position="12"/>
        <end position="33"/>
    </location>
</feature>
<dbReference type="RefSeq" id="WP_171316913.1">
    <property type="nucleotide sequence ID" value="NZ_JABFCY010000001.1"/>
</dbReference>